<dbReference type="PANTHER" id="PTHR35789:SF1">
    <property type="entry name" value="SPORE GERMINATION PROTEIN B3"/>
    <property type="match status" value="1"/>
</dbReference>
<accession>A0A9D1WIP1</accession>
<dbReference type="GO" id="GO:0009847">
    <property type="term" value="P:spore germination"/>
    <property type="evidence" value="ECO:0007669"/>
    <property type="project" value="InterPro"/>
</dbReference>
<protein>
    <recommendedName>
        <fullName evidence="1">Spore germination protein N-terminal domain-containing protein</fullName>
    </recommendedName>
</protein>
<proteinExistence type="predicted"/>
<feature type="domain" description="Spore germination protein N-terminal" evidence="1">
    <location>
        <begin position="2"/>
        <end position="165"/>
    </location>
</feature>
<dbReference type="Pfam" id="PF25198">
    <property type="entry name" value="Spore_GerAC_N"/>
    <property type="match status" value="1"/>
</dbReference>
<evidence type="ECO:0000259" key="1">
    <source>
        <dbReference type="Pfam" id="PF25198"/>
    </source>
</evidence>
<reference evidence="2" key="2">
    <citation type="submission" date="2021-04" db="EMBL/GenBank/DDBJ databases">
        <authorList>
            <person name="Gilroy R."/>
        </authorList>
    </citation>
    <scope>NUCLEOTIDE SEQUENCE</scope>
    <source>
        <strain evidence="2">ChiSjej1B19-8411</strain>
    </source>
</reference>
<organism evidence="2 3">
    <name type="scientific">Candidatus Blautia gallistercoris</name>
    <dbReference type="NCBI Taxonomy" id="2838490"/>
    <lineage>
        <taxon>Bacteria</taxon>
        <taxon>Bacillati</taxon>
        <taxon>Bacillota</taxon>
        <taxon>Clostridia</taxon>
        <taxon>Lachnospirales</taxon>
        <taxon>Lachnospiraceae</taxon>
        <taxon>Blautia</taxon>
    </lineage>
</organism>
<dbReference type="Proteomes" id="UP000886817">
    <property type="component" value="Unassembled WGS sequence"/>
</dbReference>
<gene>
    <name evidence="2" type="ORF">IAA45_08170</name>
</gene>
<evidence type="ECO:0000313" key="2">
    <source>
        <dbReference type="EMBL" id="HIX59674.1"/>
    </source>
</evidence>
<sequence>MEPEKRSYPLVMAADYREGLYTVIYGMPNLPVSTGQEKSGGNGHNPSLLTFEGKTLEEIREVYDSSQEKYLDRSHLKVLILGESLTGREEWMKLLSRLREDPSVGEDIYVFQTEDIEKVMEQNGSMSSSLGEYILGIYENRPETERKKGISLRNVYGAMLESGEMIPLPEILADKGGIRILFTEEPADVSES</sequence>
<dbReference type="InterPro" id="IPR057336">
    <property type="entry name" value="GerAC_N"/>
</dbReference>
<comment type="caution">
    <text evidence="2">The sequence shown here is derived from an EMBL/GenBank/DDBJ whole genome shotgun (WGS) entry which is preliminary data.</text>
</comment>
<dbReference type="PANTHER" id="PTHR35789">
    <property type="entry name" value="SPORE GERMINATION PROTEIN B3"/>
    <property type="match status" value="1"/>
</dbReference>
<evidence type="ECO:0000313" key="3">
    <source>
        <dbReference type="Proteomes" id="UP000886817"/>
    </source>
</evidence>
<dbReference type="GO" id="GO:0016020">
    <property type="term" value="C:membrane"/>
    <property type="evidence" value="ECO:0007669"/>
    <property type="project" value="InterPro"/>
</dbReference>
<dbReference type="AlphaFoldDB" id="A0A9D1WIP1"/>
<dbReference type="EMBL" id="DXEX01000177">
    <property type="protein sequence ID" value="HIX59674.1"/>
    <property type="molecule type" value="Genomic_DNA"/>
</dbReference>
<name>A0A9D1WIP1_9FIRM</name>
<reference evidence="2" key="1">
    <citation type="journal article" date="2021" name="PeerJ">
        <title>Extensive microbial diversity within the chicken gut microbiome revealed by metagenomics and culture.</title>
        <authorList>
            <person name="Gilroy R."/>
            <person name="Ravi A."/>
            <person name="Getino M."/>
            <person name="Pursley I."/>
            <person name="Horton D.L."/>
            <person name="Alikhan N.F."/>
            <person name="Baker D."/>
            <person name="Gharbi K."/>
            <person name="Hall N."/>
            <person name="Watson M."/>
            <person name="Adriaenssens E.M."/>
            <person name="Foster-Nyarko E."/>
            <person name="Jarju S."/>
            <person name="Secka A."/>
            <person name="Antonio M."/>
            <person name="Oren A."/>
            <person name="Chaudhuri R.R."/>
            <person name="La Ragione R."/>
            <person name="Hildebrand F."/>
            <person name="Pallen M.J."/>
        </authorList>
    </citation>
    <scope>NUCLEOTIDE SEQUENCE</scope>
    <source>
        <strain evidence="2">ChiSjej1B19-8411</strain>
    </source>
</reference>
<dbReference type="InterPro" id="IPR008844">
    <property type="entry name" value="Spore_GerAC-like"/>
</dbReference>